<dbReference type="GO" id="GO:0005886">
    <property type="term" value="C:plasma membrane"/>
    <property type="evidence" value="ECO:0007669"/>
    <property type="project" value="UniProtKB-SubCell"/>
</dbReference>
<feature type="transmembrane region" description="Helical" evidence="6">
    <location>
        <begin position="86"/>
        <end position="103"/>
    </location>
</feature>
<feature type="transmembrane region" description="Helical" evidence="6">
    <location>
        <begin position="61"/>
        <end position="79"/>
    </location>
</feature>
<evidence type="ECO:0000256" key="5">
    <source>
        <dbReference type="ARBA" id="ARBA00023136"/>
    </source>
</evidence>
<keyword evidence="4 6" id="KW-1133">Transmembrane helix</keyword>
<dbReference type="KEGG" id="hna:Hneap_0214"/>
<dbReference type="AlphaFoldDB" id="D0KX63"/>
<dbReference type="EMBL" id="CP001801">
    <property type="protein sequence ID" value="ACX95077.1"/>
    <property type="molecule type" value="Genomic_DNA"/>
</dbReference>
<protein>
    <recommendedName>
        <fullName evidence="7">DUF3817 domain-containing protein</fullName>
    </recommendedName>
</protein>
<dbReference type="Pfam" id="PF12823">
    <property type="entry name" value="DUF3817"/>
    <property type="match status" value="1"/>
</dbReference>
<proteinExistence type="predicted"/>
<evidence type="ECO:0000256" key="2">
    <source>
        <dbReference type="ARBA" id="ARBA00022475"/>
    </source>
</evidence>
<keyword evidence="5 6" id="KW-0472">Membrane</keyword>
<keyword evidence="9" id="KW-1185">Reference proteome</keyword>
<evidence type="ECO:0000313" key="9">
    <source>
        <dbReference type="Proteomes" id="UP000009102"/>
    </source>
</evidence>
<sequence>MTGTYPEKAQPSASRLLRHLNVMTLVEGASLIALVLIAVPIKYGLDFPLAVKVVGPIHGALFVWTMGVLLVSVIAGRLAISKGAGVFLAALIPFGGLWSHRLLDRELAHHEPKSPVK</sequence>
<dbReference type="NCBIfam" id="TIGR03954">
    <property type="entry name" value="integ_memb_HG"/>
    <property type="match status" value="1"/>
</dbReference>
<dbReference type="RefSeq" id="WP_012823113.1">
    <property type="nucleotide sequence ID" value="NC_013422.1"/>
</dbReference>
<dbReference type="OrthoDB" id="9342687at2"/>
<evidence type="ECO:0000313" key="8">
    <source>
        <dbReference type="EMBL" id="ACX95077.1"/>
    </source>
</evidence>
<evidence type="ECO:0000259" key="7">
    <source>
        <dbReference type="Pfam" id="PF12823"/>
    </source>
</evidence>
<evidence type="ECO:0000256" key="6">
    <source>
        <dbReference type="SAM" id="Phobius"/>
    </source>
</evidence>
<dbReference type="STRING" id="555778.Hneap_0214"/>
<dbReference type="HOGENOM" id="CLU_120964_3_1_6"/>
<dbReference type="Proteomes" id="UP000009102">
    <property type="component" value="Chromosome"/>
</dbReference>
<feature type="domain" description="DUF3817" evidence="7">
    <location>
        <begin position="18"/>
        <end position="104"/>
    </location>
</feature>
<gene>
    <name evidence="8" type="ordered locus">Hneap_0214</name>
</gene>
<evidence type="ECO:0000256" key="1">
    <source>
        <dbReference type="ARBA" id="ARBA00004651"/>
    </source>
</evidence>
<reference evidence="8 9" key="1">
    <citation type="submission" date="2009-10" db="EMBL/GenBank/DDBJ databases">
        <title>Complete sequence of Halothiobacillus neapolitanus c2.</title>
        <authorList>
            <consortium name="US DOE Joint Genome Institute"/>
            <person name="Lucas S."/>
            <person name="Copeland A."/>
            <person name="Lapidus A."/>
            <person name="Glavina del Rio T."/>
            <person name="Tice H."/>
            <person name="Bruce D."/>
            <person name="Goodwin L."/>
            <person name="Pitluck S."/>
            <person name="Davenport K."/>
            <person name="Brettin T."/>
            <person name="Detter J.C."/>
            <person name="Han C."/>
            <person name="Tapia R."/>
            <person name="Larimer F."/>
            <person name="Land M."/>
            <person name="Hauser L."/>
            <person name="Kyrpides N."/>
            <person name="Mikhailova N."/>
            <person name="Kerfeld C."/>
            <person name="Cannon G."/>
            <person name="Heinhort S."/>
        </authorList>
    </citation>
    <scope>NUCLEOTIDE SEQUENCE [LARGE SCALE GENOMIC DNA]</scope>
    <source>
        <strain evidence="9">ATCC 23641 / c2</strain>
    </source>
</reference>
<feature type="transmembrane region" description="Helical" evidence="6">
    <location>
        <begin position="20"/>
        <end position="41"/>
    </location>
</feature>
<evidence type="ECO:0000256" key="4">
    <source>
        <dbReference type="ARBA" id="ARBA00022989"/>
    </source>
</evidence>
<dbReference type="InterPro" id="IPR023845">
    <property type="entry name" value="DUF3817_TM"/>
</dbReference>
<name>D0KX63_HALNC</name>
<comment type="subcellular location">
    <subcellularLocation>
        <location evidence="1">Cell membrane</location>
        <topology evidence="1">Multi-pass membrane protein</topology>
    </subcellularLocation>
</comment>
<dbReference type="PANTHER" id="PTHR40077:SF2">
    <property type="entry name" value="MEMBRANE PROTEIN"/>
    <property type="match status" value="1"/>
</dbReference>
<dbReference type="PANTHER" id="PTHR40077">
    <property type="entry name" value="MEMBRANE PROTEIN-RELATED"/>
    <property type="match status" value="1"/>
</dbReference>
<keyword evidence="3 6" id="KW-0812">Transmembrane</keyword>
<organism evidence="8 9">
    <name type="scientific">Halothiobacillus neapolitanus (strain ATCC 23641 / DSM 15147 / CIP 104769 / NCIMB 8539 / c2)</name>
    <name type="common">Thiobacillus neapolitanus</name>
    <dbReference type="NCBI Taxonomy" id="555778"/>
    <lineage>
        <taxon>Bacteria</taxon>
        <taxon>Pseudomonadati</taxon>
        <taxon>Pseudomonadota</taxon>
        <taxon>Gammaproteobacteria</taxon>
        <taxon>Chromatiales</taxon>
        <taxon>Halothiobacillaceae</taxon>
        <taxon>Halothiobacillus</taxon>
    </lineage>
</organism>
<accession>D0KX63</accession>
<keyword evidence="2" id="KW-1003">Cell membrane</keyword>
<evidence type="ECO:0000256" key="3">
    <source>
        <dbReference type="ARBA" id="ARBA00022692"/>
    </source>
</evidence>